<dbReference type="EC" id="2.1.1.77" evidence="9"/>
<dbReference type="AlphaFoldDB" id="M0B7H8"/>
<protein>
    <recommendedName>
        <fullName evidence="9">Protein-L-isoaspartate O-methyltransferase</fullName>
        <ecNumber evidence="9">2.1.1.77</ecNumber>
    </recommendedName>
    <alternativeName>
        <fullName evidence="9">L-isoaspartyl protein carboxyl methyltransferase</fullName>
    </alternativeName>
    <alternativeName>
        <fullName evidence="9">Protein L-isoaspartyl methyltransferase</fullName>
    </alternativeName>
    <alternativeName>
        <fullName evidence="9">Protein-beta-aspartate methyltransferase</fullName>
        <shortName evidence="9">PIMT</shortName>
    </alternativeName>
</protein>
<dbReference type="PANTHER" id="PTHR11579:SF0">
    <property type="entry name" value="PROTEIN-L-ISOASPARTATE(D-ASPARTATE) O-METHYLTRANSFERASE"/>
    <property type="match status" value="1"/>
</dbReference>
<dbReference type="GO" id="GO:0005737">
    <property type="term" value="C:cytoplasm"/>
    <property type="evidence" value="ECO:0007669"/>
    <property type="project" value="UniProtKB-SubCell"/>
</dbReference>
<evidence type="ECO:0000256" key="7">
    <source>
        <dbReference type="ARBA" id="ARBA00025330"/>
    </source>
</evidence>
<organism evidence="11 12">
    <name type="scientific">Natrialba aegyptia DSM 13077</name>
    <dbReference type="NCBI Taxonomy" id="1227491"/>
    <lineage>
        <taxon>Archaea</taxon>
        <taxon>Methanobacteriati</taxon>
        <taxon>Methanobacteriota</taxon>
        <taxon>Stenosarchaea group</taxon>
        <taxon>Halobacteria</taxon>
        <taxon>Halobacteriales</taxon>
        <taxon>Natrialbaceae</taxon>
        <taxon>Natrialba</taxon>
    </lineage>
</organism>
<comment type="caution">
    <text evidence="11">The sequence shown here is derived from an EMBL/GenBank/DDBJ whole genome shotgun (WGS) entry which is preliminary data.</text>
</comment>
<accession>M0B7H8</accession>
<keyword evidence="5 9" id="KW-0808">Transferase</keyword>
<evidence type="ECO:0000256" key="3">
    <source>
        <dbReference type="ARBA" id="ARBA00022490"/>
    </source>
</evidence>
<evidence type="ECO:0000313" key="11">
    <source>
        <dbReference type="EMBL" id="ELZ06871.1"/>
    </source>
</evidence>
<dbReference type="EMBL" id="AOIP01000016">
    <property type="protein sequence ID" value="ELZ06871.1"/>
    <property type="molecule type" value="Genomic_DNA"/>
</dbReference>
<comment type="similarity">
    <text evidence="2 9">Belongs to the methyltransferase superfamily. L-isoaspartyl/D-aspartyl protein methyltransferase family.</text>
</comment>
<dbReference type="SUPFAM" id="SSF53335">
    <property type="entry name" value="S-adenosyl-L-methionine-dependent methyltransferases"/>
    <property type="match status" value="1"/>
</dbReference>
<evidence type="ECO:0000256" key="10">
    <source>
        <dbReference type="SAM" id="MobiDB-lite"/>
    </source>
</evidence>
<evidence type="ECO:0000256" key="1">
    <source>
        <dbReference type="ARBA" id="ARBA00004496"/>
    </source>
</evidence>
<dbReference type="Gene3D" id="3.40.50.150">
    <property type="entry name" value="Vaccinia Virus protein VP39"/>
    <property type="match status" value="1"/>
</dbReference>
<dbReference type="RefSeq" id="WP_006665010.1">
    <property type="nucleotide sequence ID" value="NZ_AOIP01000016.1"/>
</dbReference>
<evidence type="ECO:0000256" key="8">
    <source>
        <dbReference type="ARBA" id="ARBA00029295"/>
    </source>
</evidence>
<dbReference type="GO" id="GO:0030091">
    <property type="term" value="P:protein repair"/>
    <property type="evidence" value="ECO:0007669"/>
    <property type="project" value="UniProtKB-UniRule"/>
</dbReference>
<dbReference type="Pfam" id="PF01135">
    <property type="entry name" value="PCMT"/>
    <property type="match status" value="1"/>
</dbReference>
<feature type="compositionally biased region" description="Low complexity" evidence="10">
    <location>
        <begin position="209"/>
        <end position="218"/>
    </location>
</feature>
<keyword evidence="4 9" id="KW-0489">Methyltransferase</keyword>
<feature type="region of interest" description="Disordered" evidence="10">
    <location>
        <begin position="205"/>
        <end position="225"/>
    </location>
</feature>
<dbReference type="HAMAP" id="MF_00090">
    <property type="entry name" value="PIMT"/>
    <property type="match status" value="1"/>
</dbReference>
<dbReference type="CDD" id="cd02440">
    <property type="entry name" value="AdoMet_MTases"/>
    <property type="match status" value="1"/>
</dbReference>
<evidence type="ECO:0000256" key="5">
    <source>
        <dbReference type="ARBA" id="ARBA00022679"/>
    </source>
</evidence>
<dbReference type="GO" id="GO:0032259">
    <property type="term" value="P:methylation"/>
    <property type="evidence" value="ECO:0007669"/>
    <property type="project" value="UniProtKB-KW"/>
</dbReference>
<dbReference type="GO" id="GO:0004719">
    <property type="term" value="F:protein-L-isoaspartate (D-aspartate) O-methyltransferase activity"/>
    <property type="evidence" value="ECO:0007669"/>
    <property type="project" value="UniProtKB-UniRule"/>
</dbReference>
<keyword evidence="3 9" id="KW-0963">Cytoplasm</keyword>
<keyword evidence="12" id="KW-1185">Reference proteome</keyword>
<evidence type="ECO:0000256" key="4">
    <source>
        <dbReference type="ARBA" id="ARBA00022603"/>
    </source>
</evidence>
<evidence type="ECO:0000313" key="12">
    <source>
        <dbReference type="Proteomes" id="UP000011591"/>
    </source>
</evidence>
<name>M0B7H8_9EURY</name>
<evidence type="ECO:0000256" key="6">
    <source>
        <dbReference type="ARBA" id="ARBA00022691"/>
    </source>
</evidence>
<dbReference type="NCBIfam" id="NF001453">
    <property type="entry name" value="PRK00312.1"/>
    <property type="match status" value="1"/>
</dbReference>
<dbReference type="PATRIC" id="fig|1227491.4.peg.1560"/>
<sequence length="235" mass="25377">MAPFDRFGRNGRNDPNDPDDYETARKRLVRTVARRIDDQRVLDALESVPRHEFVPENRRESAYADRPLPIGDGQTISAPHMVAIMAARLDPDPGDDVLEIGTGCGYHAAVTAELAGAANVYSVEFSAELAESARETLAEIGYGDVSVRVGDGREGWAEHAPYDGVYFTCATASIPDPVIEQLQPEGAILAPIGTGRQTLVEATKRATESGESGEPGTEALDRTEHGAVRFVQMRG</sequence>
<evidence type="ECO:0000256" key="9">
    <source>
        <dbReference type="HAMAP-Rule" id="MF_00090"/>
    </source>
</evidence>
<dbReference type="InterPro" id="IPR029063">
    <property type="entry name" value="SAM-dependent_MTases_sf"/>
</dbReference>
<feature type="region of interest" description="Disordered" evidence="10">
    <location>
        <begin position="1"/>
        <end position="24"/>
    </location>
</feature>
<comment type="catalytic activity">
    <reaction evidence="8 9">
        <text>[protein]-L-isoaspartate + S-adenosyl-L-methionine = [protein]-L-isoaspartate alpha-methyl ester + S-adenosyl-L-homocysteine</text>
        <dbReference type="Rhea" id="RHEA:12705"/>
        <dbReference type="Rhea" id="RHEA-COMP:12143"/>
        <dbReference type="Rhea" id="RHEA-COMP:12144"/>
        <dbReference type="ChEBI" id="CHEBI:57856"/>
        <dbReference type="ChEBI" id="CHEBI:59789"/>
        <dbReference type="ChEBI" id="CHEBI:90596"/>
        <dbReference type="ChEBI" id="CHEBI:90598"/>
        <dbReference type="EC" id="2.1.1.77"/>
    </reaction>
</comment>
<keyword evidence="6 9" id="KW-0949">S-adenosyl-L-methionine</keyword>
<gene>
    <name evidence="9" type="primary">pcm</name>
    <name evidence="11" type="ORF">C480_07567</name>
</gene>
<dbReference type="NCBIfam" id="TIGR00080">
    <property type="entry name" value="pimt"/>
    <property type="match status" value="1"/>
</dbReference>
<dbReference type="InterPro" id="IPR000682">
    <property type="entry name" value="PCMT"/>
</dbReference>
<evidence type="ECO:0000256" key="2">
    <source>
        <dbReference type="ARBA" id="ARBA00005369"/>
    </source>
</evidence>
<proteinExistence type="inferred from homology"/>
<comment type="subcellular location">
    <subcellularLocation>
        <location evidence="1 9">Cytoplasm</location>
    </subcellularLocation>
</comment>
<dbReference type="Proteomes" id="UP000011591">
    <property type="component" value="Unassembled WGS sequence"/>
</dbReference>
<feature type="active site" evidence="9">
    <location>
        <position position="77"/>
    </location>
</feature>
<dbReference type="OrthoDB" id="33618at2157"/>
<feature type="compositionally biased region" description="Basic and acidic residues" evidence="10">
    <location>
        <begin position="1"/>
        <end position="15"/>
    </location>
</feature>
<dbReference type="PANTHER" id="PTHR11579">
    <property type="entry name" value="PROTEIN-L-ISOASPARTATE O-METHYLTRANSFERASE"/>
    <property type="match status" value="1"/>
</dbReference>
<reference evidence="11 12" key="1">
    <citation type="journal article" date="2014" name="PLoS Genet.">
        <title>Phylogenetically driven sequencing of extremely halophilic archaea reveals strategies for static and dynamic osmo-response.</title>
        <authorList>
            <person name="Becker E.A."/>
            <person name="Seitzer P.M."/>
            <person name="Tritt A."/>
            <person name="Larsen D."/>
            <person name="Krusor M."/>
            <person name="Yao A.I."/>
            <person name="Wu D."/>
            <person name="Madern D."/>
            <person name="Eisen J.A."/>
            <person name="Darling A.E."/>
            <person name="Facciotti M.T."/>
        </authorList>
    </citation>
    <scope>NUCLEOTIDE SEQUENCE [LARGE SCALE GENOMIC DNA]</scope>
    <source>
        <strain evidence="11 12">DSM 13077</strain>
    </source>
</reference>
<comment type="function">
    <text evidence="7 9">Catalyzes the methyl esterification of L-isoaspartyl residues in peptides and proteins that result from spontaneous decomposition of normal L-aspartyl and L-asparaginyl residues. It plays a role in the repair and/or degradation of damaged proteins.</text>
</comment>